<feature type="compositionally biased region" description="Pro residues" evidence="1">
    <location>
        <begin position="172"/>
        <end position="185"/>
    </location>
</feature>
<feature type="region of interest" description="Disordered" evidence="1">
    <location>
        <begin position="216"/>
        <end position="238"/>
    </location>
</feature>
<feature type="region of interest" description="Disordered" evidence="1">
    <location>
        <begin position="719"/>
        <end position="847"/>
    </location>
</feature>
<feature type="region of interest" description="Disordered" evidence="1">
    <location>
        <begin position="254"/>
        <end position="390"/>
    </location>
</feature>
<reference evidence="3 4" key="1">
    <citation type="submission" date="2019-07" db="EMBL/GenBank/DDBJ databases">
        <title>Finished genome of Venturia effusa.</title>
        <authorList>
            <person name="Young C.A."/>
            <person name="Cox M.P."/>
            <person name="Ganley A.R.D."/>
            <person name="David W.J."/>
        </authorList>
    </citation>
    <scope>NUCLEOTIDE SEQUENCE [LARGE SCALE GENOMIC DNA]</scope>
    <source>
        <strain evidence="4">albino</strain>
    </source>
</reference>
<feature type="compositionally biased region" description="Low complexity" evidence="1">
    <location>
        <begin position="805"/>
        <end position="814"/>
    </location>
</feature>
<dbReference type="Proteomes" id="UP000316270">
    <property type="component" value="Chromosome 10"/>
</dbReference>
<feature type="region of interest" description="Disordered" evidence="1">
    <location>
        <begin position="2442"/>
        <end position="2536"/>
    </location>
</feature>
<protein>
    <recommendedName>
        <fullName evidence="2">Gag1-like clamp domain-containing protein</fullName>
    </recommendedName>
</protein>
<dbReference type="GO" id="GO:0000724">
    <property type="term" value="P:double-strand break repair via homologous recombination"/>
    <property type="evidence" value="ECO:0007669"/>
    <property type="project" value="TreeGrafter"/>
</dbReference>
<dbReference type="EMBL" id="CP042194">
    <property type="protein sequence ID" value="QDS73931.1"/>
    <property type="molecule type" value="Genomic_DNA"/>
</dbReference>
<feature type="compositionally biased region" description="Basic residues" evidence="1">
    <location>
        <begin position="358"/>
        <end position="375"/>
    </location>
</feature>
<dbReference type="GO" id="GO:0005634">
    <property type="term" value="C:nucleus"/>
    <property type="evidence" value="ECO:0007669"/>
    <property type="project" value="InterPro"/>
</dbReference>
<feature type="compositionally biased region" description="Basic and acidic residues" evidence="1">
    <location>
        <begin position="777"/>
        <end position="790"/>
    </location>
</feature>
<organism evidence="3 4">
    <name type="scientific">Venturia effusa</name>
    <dbReference type="NCBI Taxonomy" id="50376"/>
    <lineage>
        <taxon>Eukaryota</taxon>
        <taxon>Fungi</taxon>
        <taxon>Dikarya</taxon>
        <taxon>Ascomycota</taxon>
        <taxon>Pezizomycotina</taxon>
        <taxon>Dothideomycetes</taxon>
        <taxon>Pleosporomycetidae</taxon>
        <taxon>Venturiales</taxon>
        <taxon>Venturiaceae</taxon>
        <taxon>Venturia</taxon>
    </lineage>
</organism>
<feature type="region of interest" description="Disordered" evidence="1">
    <location>
        <begin position="1"/>
        <end position="189"/>
    </location>
</feature>
<feature type="compositionally biased region" description="Polar residues" evidence="1">
    <location>
        <begin position="2525"/>
        <end position="2536"/>
    </location>
</feature>
<feature type="compositionally biased region" description="Basic residues" evidence="1">
    <location>
        <begin position="929"/>
        <end position="939"/>
    </location>
</feature>
<dbReference type="GO" id="GO:0035361">
    <property type="term" value="C:Cul8-RING ubiquitin ligase complex"/>
    <property type="evidence" value="ECO:0007669"/>
    <property type="project" value="TreeGrafter"/>
</dbReference>
<feature type="region of interest" description="Disordered" evidence="1">
    <location>
        <begin position="2212"/>
        <end position="2290"/>
    </location>
</feature>
<feature type="compositionally biased region" description="Acidic residues" evidence="1">
    <location>
        <begin position="12"/>
        <end position="22"/>
    </location>
</feature>
<feature type="compositionally biased region" description="Basic residues" evidence="1">
    <location>
        <begin position="2515"/>
        <end position="2524"/>
    </location>
</feature>
<feature type="compositionally biased region" description="Polar residues" evidence="1">
    <location>
        <begin position="661"/>
        <end position="671"/>
    </location>
</feature>
<feature type="compositionally biased region" description="Basic and acidic residues" evidence="1">
    <location>
        <begin position="107"/>
        <end position="124"/>
    </location>
</feature>
<feature type="region of interest" description="Disordered" evidence="1">
    <location>
        <begin position="904"/>
        <end position="939"/>
    </location>
</feature>
<feature type="compositionally biased region" description="Polar residues" evidence="1">
    <location>
        <begin position="728"/>
        <end position="756"/>
    </location>
</feature>
<evidence type="ECO:0000256" key="1">
    <source>
        <dbReference type="SAM" id="MobiDB-lite"/>
    </source>
</evidence>
<dbReference type="Pfam" id="PF09462">
    <property type="entry name" value="Mus7"/>
    <property type="match status" value="1"/>
</dbReference>
<evidence type="ECO:0000259" key="2">
    <source>
        <dbReference type="Pfam" id="PF13259"/>
    </source>
</evidence>
<feature type="compositionally biased region" description="Polar residues" evidence="1">
    <location>
        <begin position="289"/>
        <end position="307"/>
    </location>
</feature>
<dbReference type="InterPro" id="IPR019021">
    <property type="entry name" value="Mms22"/>
</dbReference>
<dbReference type="Pfam" id="PF13259">
    <property type="entry name" value="clamp_Gag1-like"/>
    <property type="match status" value="1"/>
</dbReference>
<dbReference type="OrthoDB" id="2386201at2759"/>
<accession>A0A517LE66</accession>
<feature type="region of interest" description="Disordered" evidence="1">
    <location>
        <begin position="526"/>
        <end position="604"/>
    </location>
</feature>
<feature type="compositionally biased region" description="Low complexity" evidence="1">
    <location>
        <begin position="761"/>
        <end position="776"/>
    </location>
</feature>
<dbReference type="STRING" id="50376.A0A517LE66"/>
<feature type="compositionally biased region" description="Basic and acidic residues" evidence="1">
    <location>
        <begin position="343"/>
        <end position="355"/>
    </location>
</feature>
<keyword evidence="4" id="KW-1185">Reference proteome</keyword>
<evidence type="ECO:0000313" key="3">
    <source>
        <dbReference type="EMBL" id="QDS73931.1"/>
    </source>
</evidence>
<feature type="region of interest" description="Disordered" evidence="1">
    <location>
        <begin position="2313"/>
        <end position="2378"/>
    </location>
</feature>
<proteinExistence type="predicted"/>
<feature type="compositionally biased region" description="Basic residues" evidence="1">
    <location>
        <begin position="678"/>
        <end position="691"/>
    </location>
</feature>
<feature type="compositionally biased region" description="Basic and acidic residues" evidence="1">
    <location>
        <begin position="2316"/>
        <end position="2326"/>
    </location>
</feature>
<feature type="compositionally biased region" description="Polar residues" evidence="1">
    <location>
        <begin position="912"/>
        <end position="928"/>
    </location>
</feature>
<feature type="region of interest" description="Disordered" evidence="1">
    <location>
        <begin position="635"/>
        <end position="693"/>
    </location>
</feature>
<feature type="compositionally biased region" description="Low complexity" evidence="1">
    <location>
        <begin position="308"/>
        <end position="325"/>
    </location>
</feature>
<gene>
    <name evidence="3" type="ORF">FKW77_007797</name>
</gene>
<dbReference type="PANTHER" id="PTHR28122:SF1">
    <property type="entry name" value="E3 UBIQUITIN-PROTEIN LIGASE SUBSTRATE RECEPTOR MMS22"/>
    <property type="match status" value="1"/>
</dbReference>
<dbReference type="PANTHER" id="PTHR28122">
    <property type="entry name" value="E3 UBIQUITIN-PROTEIN LIGASE SUBSTRATE RECEPTOR MMS22"/>
    <property type="match status" value="1"/>
</dbReference>
<feature type="domain" description="Gag1-like clamp" evidence="2">
    <location>
        <begin position="2261"/>
        <end position="2446"/>
    </location>
</feature>
<feature type="compositionally biased region" description="Polar residues" evidence="1">
    <location>
        <begin position="86"/>
        <end position="104"/>
    </location>
</feature>
<dbReference type="GO" id="GO:0031297">
    <property type="term" value="P:replication fork processing"/>
    <property type="evidence" value="ECO:0007669"/>
    <property type="project" value="InterPro"/>
</dbReference>
<name>A0A517LE66_9PEZI</name>
<evidence type="ECO:0000313" key="4">
    <source>
        <dbReference type="Proteomes" id="UP000316270"/>
    </source>
</evidence>
<feature type="compositionally biased region" description="Polar residues" evidence="1">
    <location>
        <begin position="2344"/>
        <end position="2354"/>
    </location>
</feature>
<sequence>MVEWRDRGFVQDSDDDDDEETIETQSTTRSEDEGQLDTQRLPAERGGENTNGGSGVEESAKGEADADKIEEEKSQEVEQIRRISRVESSGHINSARNGFKSASGTGIEKEDHEDGNVAEKRTQESPDDDIDELALSPIRETRRRVQTPMLEPEQDPDGADDVWNLIDSSPLSEPPLTPTSAPHPPSRQQVELGTYQLEDLTSSRVRQHVEVRIPYREPSSHVEVAPKSGRQRNFRERKAVQLHPYQLEKIRYERDMRARGVKPVRIAMTSPQRKVRAEEEQEEEDSQLTRHSQSSEAGESFVSDGTGSTPRDGSPPSSSPISVSSPPHPSGLLEDDDLPELSELLKKRPLMEKTPRGGGKRRKVTHQYSRKHKSSHAPISTVAAEPSDSADVTSMAMDVDVDDIFEVPDSPRLLPLSSHKQLGEGILRIPPPISPLRRSTQAIPSAKKAPHTRHMITSVNSTPAPMRRLKPAVTIQSPIRVPVEIEDSPSSESEMDPTEDIKAVKKRIKGVLPASWLKLDLISREKSTKARPISPKRTQYPQHDETTHRGIAKRSIRTGPRAQSSSSPIPILSDHDLDESDAETPLPNFGHSSEDDTSPLPMKTSRMPISMLFDDDPGETMEDNSIDRMAPLSSKVRSATGRKRQTKLKDAFNHATKRPKTSASSAYSTLPQPGIRRKEGHKQRRKRKARAPKLSVVDVLDDSFSSGPNAPQFLKIAAREARRRSDNGRQSPTNKHIRLQTRQDTQDITSVLQNWQAGKLQPRTTQARTRAPTRQPLAERSDNSHLEPTDQTRGQLVTRPKLVVRRQAAPQQRQLHPTSKPPIAHEQGRNQDVSSRSKRPWRLPTRSRPIHAAQLEMDEEEPSAPQDLSSFELGLRSREFNQIFRSTAPSIDSRVGRVDKLQWSHPMLPHTPSKTLSPTARFSTSKAHTTPRRRLQRKRPTHRVDIEMSEYRQPEEFVPPSSYRSGTVETPSADQAVLQDLSPFGVAYTWDFDIIPLPLGTHFHPSTFIGSGDFSRALSISQRNLDTFSGTHVVLLEGKSHIWGQWNEDMASSIHDIFRAVSTHIVALDRTSILAINSELANAAKVVRRLINANTQGLSFSDPIDRESCFSRFLECLRALHTMTLEHLEAAMSDKDGPSSTPILVHLAVVQVALLHQLLSTCGSYSSESTRKQAIANIKSLCSAILRWLARKGFEEIRIFFDQNSRHAIRELGIQEDQAAVESVVVMFHVLELQRLPNYSFWEAFNAIALVPIPHTTRVGTLERAWYNMFTVLPLAELDALGVLNVGYRFVGSFENWSCVKAMLSRVFMLYPSTSATAGNTINDYLRSLFIRCWRLIKFWSWRECDAIIGVIFDFFARNNLAPLRNEVTHGSPRFLDNLHSDPTLDVGSEDKSFHIFLKIVATGLCGLRGKYPDKRIQSIAWRCIPNHGRTYRKDQEIKQEDLDALRNHHDLLCTLYWASPPGFRPRVDLIQNLVDHASSHREACRLNIKSWTNLARYQLSTCENLESDSPFAAWFNDIVDRTIDQFKLARTEAEAQFETAKRDSESNLSQDLLESTIIRNQSQVLASLSEAISGLRSVLTSAANFSAASQLLVGSGVGGVFSLYDSQNARSNSAIVECLLTYQAYLAMNKTVGGFNAKGTSRATNEESQDYGDWPEPEVEGAIAVSSREVASIDFIFEPVAQLLSNCFGAEKPPDDTLLNLLVDVWVTLAWSTVQRGQHGWESFLDEHGSHTWHRLRDTEQRKKYGPYFLSKVCELDSTTLETHRPLFLSAWLSSLVERDAQLKFQHLLTNVMLNQAPDDMLLQNLPFIQRVIDGATKYDVTLSEVRDRRLGLLSSIFSNMHDVFNNGNLNHSSELRREYIRYLRQLMGSMKTNYTALQHHGEKVTGAYVIFVQNIVEFLQQYTSDIHPVDQFFTDSTNFPLPSHDPLYVVGKLKGYAAKLKDAKEIRRLAAFFQSVSERAAADNAQQYLVEQLQEALSGDLKSGDVSLKAVLMQAIFPAYLESSFTTEAGWIVAKPVLIACAKTFEHLLYDVCIYEVSDVDVALKMMESILAVLPRVIRDLGDRRELFAQPHALSTLSATLDVVTAMMASIDYINRWTGRGEAAIRSIGYFKLFSVFAAKVLMEVDEAFAPVLQGDEAAAGMEHDEIKQFCARELHRDLSNWKLDEGKYSVKRGTSWKEVTVSVCSIEAEREGNQQAVRDVTRQLHASVRTDWTFPERPPERPGAPAPAEPQSYRERYYGTTDDSDSDTAHGSPGLDAMYAFDNPDSVGREVDRRLQDRKRKRRKAFEGDMAENPGLLFYAHRRNAWTGAVANDDPRERPRPDSDIFPANFSNPTAARLTDTPASESASQAPANDEAAESSRPASSRDPRLPDTPFQHLTDVLVPVATPLIPSSHPVRMTISSRSPSELYDKVVRDQRTPAVPINLSEMIPIIVQGWKDEGNWPPRGPPAPDPLPGRKRVPKLSSLKGEGDGKQDGEGLLAHHPHLKSGVDTMKKVFRLSGHHQAEKDGMSLKRPKSARGSHSRPQSQTFDHNV</sequence>
<feature type="compositionally biased region" description="Basic and acidic residues" evidence="1">
    <location>
        <begin position="58"/>
        <end position="85"/>
    </location>
</feature>
<feature type="compositionally biased region" description="Pro residues" evidence="1">
    <location>
        <begin position="2447"/>
        <end position="2456"/>
    </location>
</feature>
<dbReference type="InterPro" id="IPR025124">
    <property type="entry name" value="Gag1-like_clamp"/>
</dbReference>